<dbReference type="AlphaFoldDB" id="A0AAV3P502"/>
<evidence type="ECO:0000313" key="2">
    <source>
        <dbReference type="EMBL" id="GAA0145836.1"/>
    </source>
</evidence>
<evidence type="ECO:0000313" key="3">
    <source>
        <dbReference type="Proteomes" id="UP001454036"/>
    </source>
</evidence>
<gene>
    <name evidence="2" type="ORF">LIER_05933</name>
</gene>
<protein>
    <submittedName>
        <fullName evidence="2">Uncharacterized protein</fullName>
    </submittedName>
</protein>
<evidence type="ECO:0000256" key="1">
    <source>
        <dbReference type="SAM" id="MobiDB-lite"/>
    </source>
</evidence>
<accession>A0AAV3P502</accession>
<feature type="region of interest" description="Disordered" evidence="1">
    <location>
        <begin position="64"/>
        <end position="90"/>
    </location>
</feature>
<dbReference type="EMBL" id="BAABME010000837">
    <property type="protein sequence ID" value="GAA0145836.1"/>
    <property type="molecule type" value="Genomic_DNA"/>
</dbReference>
<organism evidence="2 3">
    <name type="scientific">Lithospermum erythrorhizon</name>
    <name type="common">Purple gromwell</name>
    <name type="synonym">Lithospermum officinale var. erythrorhizon</name>
    <dbReference type="NCBI Taxonomy" id="34254"/>
    <lineage>
        <taxon>Eukaryota</taxon>
        <taxon>Viridiplantae</taxon>
        <taxon>Streptophyta</taxon>
        <taxon>Embryophyta</taxon>
        <taxon>Tracheophyta</taxon>
        <taxon>Spermatophyta</taxon>
        <taxon>Magnoliopsida</taxon>
        <taxon>eudicotyledons</taxon>
        <taxon>Gunneridae</taxon>
        <taxon>Pentapetalae</taxon>
        <taxon>asterids</taxon>
        <taxon>lamiids</taxon>
        <taxon>Boraginales</taxon>
        <taxon>Boraginaceae</taxon>
        <taxon>Boraginoideae</taxon>
        <taxon>Lithospermeae</taxon>
        <taxon>Lithospermum</taxon>
    </lineage>
</organism>
<reference evidence="2 3" key="1">
    <citation type="submission" date="2024-01" db="EMBL/GenBank/DDBJ databases">
        <title>The complete chloroplast genome sequence of Lithospermum erythrorhizon: insights into the phylogenetic relationship among Boraginaceae species and the maternal lineages of purple gromwells.</title>
        <authorList>
            <person name="Okada T."/>
            <person name="Watanabe K."/>
        </authorList>
    </citation>
    <scope>NUCLEOTIDE SEQUENCE [LARGE SCALE GENOMIC DNA]</scope>
</reference>
<dbReference type="Proteomes" id="UP001454036">
    <property type="component" value="Unassembled WGS sequence"/>
</dbReference>
<sequence>MADEAYNEIIGRPALSQFEVVVSLIHMKLKFPTRHETGEIQGSQKKVRGCYLASTKRIKAQIKEGTMSRGPEEAETLFSGASGGSDYGSSVAVDLGEPQLVQEDSQVANRDECI</sequence>
<comment type="caution">
    <text evidence="2">The sequence shown here is derived from an EMBL/GenBank/DDBJ whole genome shotgun (WGS) entry which is preliminary data.</text>
</comment>
<proteinExistence type="predicted"/>
<name>A0AAV3P502_LITER</name>
<keyword evidence="3" id="KW-1185">Reference proteome</keyword>